<keyword evidence="3" id="KW-0862">Zinc</keyword>
<comment type="caution">
    <text evidence="5">The sequence shown here is derived from an EMBL/GenBank/DDBJ whole genome shotgun (WGS) entry which is preliminary data.</text>
</comment>
<keyword evidence="6" id="KW-1185">Reference proteome</keyword>
<dbReference type="PANTHER" id="PTHR10907">
    <property type="entry name" value="REGUCALCIN"/>
    <property type="match status" value="1"/>
</dbReference>
<dbReference type="InterPro" id="IPR005511">
    <property type="entry name" value="SMP-30"/>
</dbReference>
<dbReference type="InterPro" id="IPR011042">
    <property type="entry name" value="6-blade_b-propeller_TolB-like"/>
</dbReference>
<dbReference type="Gene3D" id="2.120.10.30">
    <property type="entry name" value="TolB, C-terminal domain"/>
    <property type="match status" value="1"/>
</dbReference>
<evidence type="ECO:0000256" key="3">
    <source>
        <dbReference type="PIRSR" id="PIRSR605511-2"/>
    </source>
</evidence>
<reference evidence="5 6" key="1">
    <citation type="submission" date="2017-04" db="EMBL/GenBank/DDBJ databases">
        <title>Comparative genome analysis of Subtercola boreus.</title>
        <authorList>
            <person name="Cho Y.-J."/>
            <person name="Cho A."/>
            <person name="Kim O.-S."/>
            <person name="Lee J.-I."/>
        </authorList>
    </citation>
    <scope>NUCLEOTIDE SEQUENCE [LARGE SCALE GENOMIC DNA]</scope>
    <source>
        <strain evidence="5 6">K300</strain>
    </source>
</reference>
<accession>A0A3E0VLT3</accession>
<feature type="binding site" evidence="3">
    <location>
        <position position="16"/>
    </location>
    <ligand>
        <name>a divalent metal cation</name>
        <dbReference type="ChEBI" id="CHEBI:60240"/>
    </ligand>
</feature>
<feature type="domain" description="SMP-30/Gluconolactonase/LRE-like region" evidence="4">
    <location>
        <begin position="15"/>
        <end position="259"/>
    </location>
</feature>
<evidence type="ECO:0000256" key="1">
    <source>
        <dbReference type="ARBA" id="ARBA00008853"/>
    </source>
</evidence>
<evidence type="ECO:0000313" key="6">
    <source>
        <dbReference type="Proteomes" id="UP000256486"/>
    </source>
</evidence>
<evidence type="ECO:0000259" key="4">
    <source>
        <dbReference type="Pfam" id="PF08450"/>
    </source>
</evidence>
<feature type="active site" description="Proton donor/acceptor" evidence="2">
    <location>
        <position position="201"/>
    </location>
</feature>
<name>A0A3E0VLT3_9MICO</name>
<protein>
    <recommendedName>
        <fullName evidence="4">SMP-30/Gluconolactonase/LRE-like region domain-containing protein</fullName>
    </recommendedName>
</protein>
<evidence type="ECO:0000256" key="2">
    <source>
        <dbReference type="PIRSR" id="PIRSR605511-1"/>
    </source>
</evidence>
<dbReference type="GO" id="GO:0005509">
    <property type="term" value="F:calcium ion binding"/>
    <property type="evidence" value="ECO:0007669"/>
    <property type="project" value="TreeGrafter"/>
</dbReference>
<proteinExistence type="inferred from homology"/>
<dbReference type="Pfam" id="PF08450">
    <property type="entry name" value="SGL"/>
    <property type="match status" value="1"/>
</dbReference>
<comment type="similarity">
    <text evidence="1">Belongs to the SMP-30/CGR1 family.</text>
</comment>
<feature type="binding site" evidence="3">
    <location>
        <position position="201"/>
    </location>
    <ligand>
        <name>a divalent metal cation</name>
        <dbReference type="ChEBI" id="CHEBI:60240"/>
    </ligand>
</feature>
<keyword evidence="3" id="KW-0479">Metal-binding</keyword>
<sequence length="291" mass="31043">MAMAEQLTDPVTHHGEGAVWSDLWGGLKWVDMLAGAVLSLHPDTGEVSRMPVGSPVAAAVRPRLNGGMLVVTEREFTLWQGDVQEFATPPLWTDSARRFNEGGCDPEGRMLCGSLAYAGDTGGGEMFRLNTDGSTERLWGDVTTSNGLGFTASGERMYYIDSETRRIDVFDVDVHAEADAGSALTGRRPFASIEEGRGFPDGLWVDELDGVWVALYGGSAVHHYDSRGILADIVELPVSKVTSCCLGGPDRSTLFITTSRENLAVGDEPAAGSLFTAQAGVRGVEARPFAG</sequence>
<evidence type="ECO:0000313" key="5">
    <source>
        <dbReference type="EMBL" id="RFA10681.1"/>
    </source>
</evidence>
<gene>
    <name evidence="5" type="ORF">B7R54_16810</name>
</gene>
<dbReference type="EMBL" id="NBWZ01000001">
    <property type="protein sequence ID" value="RFA10681.1"/>
    <property type="molecule type" value="Genomic_DNA"/>
</dbReference>
<feature type="binding site" evidence="3">
    <location>
        <position position="100"/>
    </location>
    <ligand>
        <name>substrate</name>
    </ligand>
</feature>
<dbReference type="SUPFAM" id="SSF63829">
    <property type="entry name" value="Calcium-dependent phosphotriesterase"/>
    <property type="match status" value="1"/>
</dbReference>
<comment type="cofactor">
    <cofactor evidence="3">
        <name>Zn(2+)</name>
        <dbReference type="ChEBI" id="CHEBI:29105"/>
    </cofactor>
    <text evidence="3">Binds 1 divalent metal cation per subunit.</text>
</comment>
<dbReference type="Proteomes" id="UP000256486">
    <property type="component" value="Unassembled WGS sequence"/>
</dbReference>
<dbReference type="RefSeq" id="WP_116416056.1">
    <property type="nucleotide sequence ID" value="NZ_NBWZ01000001.1"/>
</dbReference>
<feature type="binding site" evidence="3">
    <location>
        <position position="146"/>
    </location>
    <ligand>
        <name>a divalent metal cation</name>
        <dbReference type="ChEBI" id="CHEBI:60240"/>
    </ligand>
</feature>
<dbReference type="AlphaFoldDB" id="A0A3E0VLT3"/>
<organism evidence="5 6">
    <name type="scientific">Subtercola boreus</name>
    <dbReference type="NCBI Taxonomy" id="120213"/>
    <lineage>
        <taxon>Bacteria</taxon>
        <taxon>Bacillati</taxon>
        <taxon>Actinomycetota</taxon>
        <taxon>Actinomycetes</taxon>
        <taxon>Micrococcales</taxon>
        <taxon>Microbacteriaceae</taxon>
        <taxon>Subtercola</taxon>
    </lineage>
</organism>
<feature type="binding site" evidence="3">
    <location>
        <position position="98"/>
    </location>
    <ligand>
        <name>substrate</name>
    </ligand>
</feature>
<dbReference type="GO" id="GO:0004341">
    <property type="term" value="F:gluconolactonase activity"/>
    <property type="evidence" value="ECO:0007669"/>
    <property type="project" value="TreeGrafter"/>
</dbReference>
<dbReference type="PRINTS" id="PR01790">
    <property type="entry name" value="SMP30FAMILY"/>
</dbReference>
<dbReference type="GO" id="GO:0019853">
    <property type="term" value="P:L-ascorbic acid biosynthetic process"/>
    <property type="evidence" value="ECO:0007669"/>
    <property type="project" value="TreeGrafter"/>
</dbReference>
<dbReference type="PANTHER" id="PTHR10907:SF47">
    <property type="entry name" value="REGUCALCIN"/>
    <property type="match status" value="1"/>
</dbReference>
<dbReference type="OrthoDB" id="2633250at2"/>
<dbReference type="InterPro" id="IPR013658">
    <property type="entry name" value="SGL"/>
</dbReference>